<proteinExistence type="predicted"/>
<protein>
    <submittedName>
        <fullName evidence="1">Uncharacterized protein</fullName>
    </submittedName>
</protein>
<reference evidence="1 2" key="1">
    <citation type="journal article" date="2015" name="Int. J. Syst. Evol. Microbiol.">
        <title>Rhizobium anhuiense sp. nov., isolated from effective nodules of Vicia faba and Pisum sativum.</title>
        <authorList>
            <person name="Zhang Y.J."/>
            <person name="Zheng W.T."/>
            <person name="Everall I."/>
            <person name="Young J.P."/>
            <person name="Zhang X.X."/>
            <person name="Tian C.F."/>
            <person name="Sui X.H."/>
            <person name="Wang E.T."/>
            <person name="Chen W.X."/>
        </authorList>
    </citation>
    <scope>NUCLEOTIDE SEQUENCE [LARGE SCALE GENOMIC DNA]</scope>
    <source>
        <strain evidence="1 2">CCBAU 23252</strain>
    </source>
</reference>
<name>A0A3S0QI59_9HYPH</name>
<sequence length="130" mass="14336">MTEYACISLKLYRLQPSNSLIEFSILGLSIRSLMRFASQNASILDGRRGWRFMGRFFGPIGDRINLLRAGSRQQNVLLLKGSGPTARFSELISMKTPRLQCFSAAAPGMTGGHPCRLQVAFHDIIMAGDG</sequence>
<gene>
    <name evidence="1" type="ORF">EEQ99_02635</name>
</gene>
<evidence type="ECO:0000313" key="2">
    <source>
        <dbReference type="Proteomes" id="UP000273611"/>
    </source>
</evidence>
<dbReference type="Proteomes" id="UP000273611">
    <property type="component" value="Unassembled WGS sequence"/>
</dbReference>
<accession>A0A3S0QI59</accession>
<dbReference type="AlphaFoldDB" id="A0A3S0QI59"/>
<evidence type="ECO:0000313" key="1">
    <source>
        <dbReference type="EMBL" id="RUM04455.1"/>
    </source>
</evidence>
<dbReference type="EMBL" id="RIBW01000001">
    <property type="protein sequence ID" value="RUM04455.1"/>
    <property type="molecule type" value="Genomic_DNA"/>
</dbReference>
<organism evidence="1 2">
    <name type="scientific">Rhizobium anhuiense</name>
    <dbReference type="NCBI Taxonomy" id="1184720"/>
    <lineage>
        <taxon>Bacteria</taxon>
        <taxon>Pseudomonadati</taxon>
        <taxon>Pseudomonadota</taxon>
        <taxon>Alphaproteobacteria</taxon>
        <taxon>Hyphomicrobiales</taxon>
        <taxon>Rhizobiaceae</taxon>
        <taxon>Rhizobium/Agrobacterium group</taxon>
        <taxon>Rhizobium</taxon>
    </lineage>
</organism>
<comment type="caution">
    <text evidence="1">The sequence shown here is derived from an EMBL/GenBank/DDBJ whole genome shotgun (WGS) entry which is preliminary data.</text>
</comment>